<keyword evidence="3" id="KW-0812">Transmembrane</keyword>
<organism evidence="5 6">
    <name type="scientific">Tulasnella calospora MUT 4182</name>
    <dbReference type="NCBI Taxonomy" id="1051891"/>
    <lineage>
        <taxon>Eukaryota</taxon>
        <taxon>Fungi</taxon>
        <taxon>Dikarya</taxon>
        <taxon>Basidiomycota</taxon>
        <taxon>Agaricomycotina</taxon>
        <taxon>Agaricomycetes</taxon>
        <taxon>Cantharellales</taxon>
        <taxon>Tulasnellaceae</taxon>
        <taxon>Tulasnella</taxon>
    </lineage>
</organism>
<reference evidence="5 6" key="1">
    <citation type="submission" date="2014-04" db="EMBL/GenBank/DDBJ databases">
        <authorList>
            <consortium name="DOE Joint Genome Institute"/>
            <person name="Kuo A."/>
            <person name="Girlanda M."/>
            <person name="Perotto S."/>
            <person name="Kohler A."/>
            <person name="Nagy L.G."/>
            <person name="Floudas D."/>
            <person name="Copeland A."/>
            <person name="Barry K.W."/>
            <person name="Cichocki N."/>
            <person name="Veneault-Fourrey C."/>
            <person name="LaButti K."/>
            <person name="Lindquist E.A."/>
            <person name="Lipzen A."/>
            <person name="Lundell T."/>
            <person name="Morin E."/>
            <person name="Murat C."/>
            <person name="Sun H."/>
            <person name="Tunlid A."/>
            <person name="Henrissat B."/>
            <person name="Grigoriev I.V."/>
            <person name="Hibbett D.S."/>
            <person name="Martin F."/>
            <person name="Nordberg H.P."/>
            <person name="Cantor M.N."/>
            <person name="Hua S.X."/>
        </authorList>
    </citation>
    <scope>NUCLEOTIDE SEQUENCE [LARGE SCALE GENOMIC DNA]</scope>
    <source>
        <strain evidence="5 6">MUT 4182</strain>
    </source>
</reference>
<keyword evidence="6" id="KW-1185">Reference proteome</keyword>
<dbReference type="Pfam" id="PF00171">
    <property type="entry name" value="Aldedh"/>
    <property type="match status" value="1"/>
</dbReference>
<gene>
    <name evidence="5" type="ORF">M407DRAFT_27937</name>
</gene>
<dbReference type="InterPro" id="IPR016162">
    <property type="entry name" value="Ald_DH_N"/>
</dbReference>
<keyword evidence="3" id="KW-1133">Transmembrane helix</keyword>
<dbReference type="STRING" id="1051891.A0A0C3LMG7"/>
<keyword evidence="3" id="KW-0472">Membrane</keyword>
<dbReference type="InterPro" id="IPR016161">
    <property type="entry name" value="Ald_DH/histidinol_DH"/>
</dbReference>
<dbReference type="EMBL" id="KN823107">
    <property type="protein sequence ID" value="KIO22537.1"/>
    <property type="molecule type" value="Genomic_DNA"/>
</dbReference>
<dbReference type="Gene3D" id="3.40.309.10">
    <property type="entry name" value="Aldehyde Dehydrogenase, Chain A, domain 2"/>
    <property type="match status" value="1"/>
</dbReference>
<keyword evidence="2" id="KW-0560">Oxidoreductase</keyword>
<dbReference type="HOGENOM" id="CLU_005391_1_0_1"/>
<dbReference type="OrthoDB" id="310895at2759"/>
<evidence type="ECO:0000256" key="2">
    <source>
        <dbReference type="ARBA" id="ARBA00023002"/>
    </source>
</evidence>
<reference evidence="6" key="2">
    <citation type="submission" date="2015-01" db="EMBL/GenBank/DDBJ databases">
        <title>Evolutionary Origins and Diversification of the Mycorrhizal Mutualists.</title>
        <authorList>
            <consortium name="DOE Joint Genome Institute"/>
            <consortium name="Mycorrhizal Genomics Consortium"/>
            <person name="Kohler A."/>
            <person name="Kuo A."/>
            <person name="Nagy L.G."/>
            <person name="Floudas D."/>
            <person name="Copeland A."/>
            <person name="Barry K.W."/>
            <person name="Cichocki N."/>
            <person name="Veneault-Fourrey C."/>
            <person name="LaButti K."/>
            <person name="Lindquist E.A."/>
            <person name="Lipzen A."/>
            <person name="Lundell T."/>
            <person name="Morin E."/>
            <person name="Murat C."/>
            <person name="Riley R."/>
            <person name="Ohm R."/>
            <person name="Sun H."/>
            <person name="Tunlid A."/>
            <person name="Henrissat B."/>
            <person name="Grigoriev I.V."/>
            <person name="Hibbett D.S."/>
            <person name="Martin F."/>
        </authorList>
    </citation>
    <scope>NUCLEOTIDE SEQUENCE [LARGE SCALE GENOMIC DNA]</scope>
    <source>
        <strain evidence="6">MUT 4182</strain>
    </source>
</reference>
<evidence type="ECO:0000313" key="6">
    <source>
        <dbReference type="Proteomes" id="UP000054248"/>
    </source>
</evidence>
<feature type="domain" description="Aldehyde dehydrogenase" evidence="4">
    <location>
        <begin position="42"/>
        <end position="287"/>
    </location>
</feature>
<dbReference type="Proteomes" id="UP000054248">
    <property type="component" value="Unassembled WGS sequence"/>
</dbReference>
<evidence type="ECO:0000256" key="1">
    <source>
        <dbReference type="ARBA" id="ARBA00009986"/>
    </source>
</evidence>
<evidence type="ECO:0000313" key="5">
    <source>
        <dbReference type="EMBL" id="KIO22537.1"/>
    </source>
</evidence>
<accession>A0A0C3LMG7</accession>
<dbReference type="SUPFAM" id="SSF53720">
    <property type="entry name" value="ALDH-like"/>
    <property type="match status" value="1"/>
</dbReference>
<feature type="transmembrane region" description="Helical" evidence="3">
    <location>
        <begin position="80"/>
        <end position="100"/>
    </location>
</feature>
<evidence type="ECO:0000256" key="3">
    <source>
        <dbReference type="SAM" id="Phobius"/>
    </source>
</evidence>
<comment type="similarity">
    <text evidence="1">Belongs to the aldehyde dehydrogenase family.</text>
</comment>
<dbReference type="InterPro" id="IPR016160">
    <property type="entry name" value="Ald_DH_CS_CYS"/>
</dbReference>
<dbReference type="GO" id="GO:0016620">
    <property type="term" value="F:oxidoreductase activity, acting on the aldehyde or oxo group of donors, NAD or NADP as acceptor"/>
    <property type="evidence" value="ECO:0007669"/>
    <property type="project" value="InterPro"/>
</dbReference>
<name>A0A0C3LMG7_9AGAM</name>
<dbReference type="AlphaFoldDB" id="A0A0C3LMG7"/>
<dbReference type="PANTHER" id="PTHR11699">
    <property type="entry name" value="ALDEHYDE DEHYDROGENASE-RELATED"/>
    <property type="match status" value="1"/>
</dbReference>
<proteinExistence type="inferred from homology"/>
<dbReference type="Gene3D" id="3.40.605.10">
    <property type="entry name" value="Aldehyde Dehydrogenase, Chain A, domain 1"/>
    <property type="match status" value="1"/>
</dbReference>
<sequence>MRSELLRKAFIAAGLPEDLLQVVHLSLELAEALIKNPLINFSPGEVRGTVERAKYMISIAKSSLADMELKDTDKPGLRRFIKLVPLGVVLVIAPWTYLYLPSINSVLPAILAGNSVILKPSPQTPLTGELLRKAFIAAGLPEDLLQVVYLSPELAEALIKNSLIKFVSFTGSVARGHLVAKEATLSSAFKGVALALGGKDAAYVREDAGLDYTTAKLVNGAFFNSGQSCCAMDRIYVHQSKYDDFVKKLVEIAKTYKCGDPTKEDVNLGPVVTVGSADLIRKQVQDVPDDKEALYLTKYSKYGLTASIWTNAAGATKSEEAFLELCQA</sequence>
<dbReference type="InterPro" id="IPR015590">
    <property type="entry name" value="Aldehyde_DH_dom"/>
</dbReference>
<protein>
    <recommendedName>
        <fullName evidence="4">Aldehyde dehydrogenase domain-containing protein</fullName>
    </recommendedName>
</protein>
<evidence type="ECO:0000259" key="4">
    <source>
        <dbReference type="Pfam" id="PF00171"/>
    </source>
</evidence>
<dbReference type="PROSITE" id="PS00070">
    <property type="entry name" value="ALDEHYDE_DEHYDR_CYS"/>
    <property type="match status" value="1"/>
</dbReference>
<dbReference type="InterPro" id="IPR016163">
    <property type="entry name" value="Ald_DH_C"/>
</dbReference>